<evidence type="ECO:0000313" key="3">
    <source>
        <dbReference type="EMBL" id="SPJ30798.1"/>
    </source>
</evidence>
<accession>A0A2R8CER7</accession>
<dbReference type="OrthoDB" id="9811399at2"/>
<proteinExistence type="predicted"/>
<dbReference type="InterPro" id="IPR032466">
    <property type="entry name" value="Metal_Hydrolase"/>
</dbReference>
<dbReference type="Gene3D" id="2.30.40.10">
    <property type="entry name" value="Urease, subunit C, domain 1"/>
    <property type="match status" value="1"/>
</dbReference>
<keyword evidence="4" id="KW-1185">Reference proteome</keyword>
<dbReference type="InterPro" id="IPR033932">
    <property type="entry name" value="YtcJ-like"/>
</dbReference>
<dbReference type="RefSeq" id="WP_108791617.1">
    <property type="nucleotide sequence ID" value="NZ_ONZG01000013.1"/>
</dbReference>
<dbReference type="SUPFAM" id="SSF51338">
    <property type="entry name" value="Composite domain of metallo-dependent hydrolases"/>
    <property type="match status" value="1"/>
</dbReference>
<dbReference type="Pfam" id="PF07969">
    <property type="entry name" value="Amidohydro_3"/>
    <property type="match status" value="1"/>
</dbReference>
<dbReference type="Gene3D" id="3.10.310.70">
    <property type="match status" value="1"/>
</dbReference>
<feature type="signal peptide" evidence="1">
    <location>
        <begin position="1"/>
        <end position="19"/>
    </location>
</feature>
<gene>
    <name evidence="3" type="primary">nfdA_4</name>
    <name evidence="3" type="ORF">TRM7615_04333</name>
</gene>
<dbReference type="PANTHER" id="PTHR22642">
    <property type="entry name" value="IMIDAZOLONEPROPIONASE"/>
    <property type="match status" value="1"/>
</dbReference>
<organism evidence="3 4">
    <name type="scientific">Falsiruegeria mediterranea M17</name>
    <dbReference type="NCBI Taxonomy" id="1200281"/>
    <lineage>
        <taxon>Bacteria</taxon>
        <taxon>Pseudomonadati</taxon>
        <taxon>Pseudomonadota</taxon>
        <taxon>Alphaproteobacteria</taxon>
        <taxon>Rhodobacterales</taxon>
        <taxon>Roseobacteraceae</taxon>
        <taxon>Falsiruegeria</taxon>
    </lineage>
</organism>
<feature type="domain" description="Amidohydrolase 3" evidence="2">
    <location>
        <begin position="75"/>
        <end position="568"/>
    </location>
</feature>
<keyword evidence="3" id="KW-0378">Hydrolase</keyword>
<evidence type="ECO:0000313" key="4">
    <source>
        <dbReference type="Proteomes" id="UP000244898"/>
    </source>
</evidence>
<dbReference type="Gene3D" id="3.20.20.140">
    <property type="entry name" value="Metal-dependent hydrolases"/>
    <property type="match status" value="1"/>
</dbReference>
<evidence type="ECO:0000259" key="2">
    <source>
        <dbReference type="Pfam" id="PF07969"/>
    </source>
</evidence>
<dbReference type="SUPFAM" id="SSF51556">
    <property type="entry name" value="Metallo-dependent hydrolases"/>
    <property type="match status" value="1"/>
</dbReference>
<dbReference type="Proteomes" id="UP000244898">
    <property type="component" value="Unassembled WGS sequence"/>
</dbReference>
<feature type="chain" id="PRO_5015348807" evidence="1">
    <location>
        <begin position="20"/>
        <end position="572"/>
    </location>
</feature>
<evidence type="ECO:0000256" key="1">
    <source>
        <dbReference type="SAM" id="SignalP"/>
    </source>
</evidence>
<dbReference type="EC" id="3.5.1.91" evidence="3"/>
<dbReference type="InterPro" id="IPR011059">
    <property type="entry name" value="Metal-dep_hydrolase_composite"/>
</dbReference>
<keyword evidence="1" id="KW-0732">Signal</keyword>
<dbReference type="CDD" id="cd01300">
    <property type="entry name" value="YtcJ_like"/>
    <property type="match status" value="1"/>
</dbReference>
<dbReference type="InterPro" id="IPR013108">
    <property type="entry name" value="Amidohydro_3"/>
</dbReference>
<dbReference type="PANTHER" id="PTHR22642:SF2">
    <property type="entry name" value="PROTEIN LONG AFTER FAR-RED 3"/>
    <property type="match status" value="1"/>
</dbReference>
<reference evidence="4" key="1">
    <citation type="submission" date="2018-03" db="EMBL/GenBank/DDBJ databases">
        <authorList>
            <person name="Rodrigo-Torres L."/>
            <person name="Arahal R. D."/>
            <person name="Lucena T."/>
        </authorList>
    </citation>
    <scope>NUCLEOTIDE SEQUENCE [LARGE SCALE GENOMIC DNA]</scope>
    <source>
        <strain evidence="4">CECT 7615</strain>
    </source>
</reference>
<sequence>MNKIIAAAVLASLPVLAQAQSNRLNPTADYALINGRVHTMDADSRVVSAIGIEGDKIVYVGEADGLKNVIGIGTEVIDLEGRMVLPGFVDGHIHAAAGGLIMLGVDLQTDDKDELFARIRNEVESNSDDVILGYGVRFNPWTDGNATAAMLDEIDSERPIYLWAIDGHAAWVNSKALELAGIDKDTPETVPGFSFFERDTDGNPTGWIVEIPAQMQVLTSLIDVNPDFMSEGVGQWLQRFAAAGITAVHDHGIQGMSQQEGFQMMADFEKNGQLPVRFVGSFYWNDGGVDPLPGTMELRAQFNSDLVQARYLKINMDGGDDKWNALYVDPYDDKPLLRPEPIIPVDLVKDAVRRADAAGIDVTRHCFGDLAVRTLLDAVEAAIAANPPRERAHKITHDTLIHSDDYARFAELGVIYDSTGSWMSFDPLLQSVSTSRLGMERVKAMFPVNRVADAGGVFSFGSDWPVSGYVSEYRPLAAIEVGTTRQLRGREDVEPLGREAAKLPLQLALEAHTINAAKGMGMETLIGSLEVGKKADIVVLEQDLFEVKPGQISDVAVSYTIMNGQLTYEKGD</sequence>
<dbReference type="GO" id="GO:0016810">
    <property type="term" value="F:hydrolase activity, acting on carbon-nitrogen (but not peptide) bonds"/>
    <property type="evidence" value="ECO:0007669"/>
    <property type="project" value="InterPro"/>
</dbReference>
<dbReference type="AlphaFoldDB" id="A0A2R8CER7"/>
<protein>
    <submittedName>
        <fullName evidence="3">N-substituted formamide deformylase</fullName>
        <ecNumber evidence="3">3.5.1.91</ecNumber>
    </submittedName>
</protein>
<name>A0A2R8CER7_9RHOB</name>
<dbReference type="EMBL" id="ONZG01000013">
    <property type="protein sequence ID" value="SPJ30798.1"/>
    <property type="molecule type" value="Genomic_DNA"/>
</dbReference>